<dbReference type="Gene3D" id="3.40.50.150">
    <property type="entry name" value="Vaccinia Virus protein VP39"/>
    <property type="match status" value="1"/>
</dbReference>
<evidence type="ECO:0000256" key="3">
    <source>
        <dbReference type="ARBA" id="ARBA00022679"/>
    </source>
</evidence>
<comment type="similarity">
    <text evidence="1">Belongs to the methyltransferase superfamily.</text>
</comment>
<proteinExistence type="inferred from homology"/>
<dbReference type="PANTHER" id="PTHR44942">
    <property type="entry name" value="METHYLTRANSF_11 DOMAIN-CONTAINING PROTEIN"/>
    <property type="match status" value="1"/>
</dbReference>
<accession>A0ABM0LY25</accession>
<dbReference type="GeneID" id="102805332"/>
<keyword evidence="2" id="KW-0489">Methyltransferase</keyword>
<evidence type="ECO:0000256" key="2">
    <source>
        <dbReference type="ARBA" id="ARBA00022603"/>
    </source>
</evidence>
<dbReference type="Pfam" id="PF08241">
    <property type="entry name" value="Methyltransf_11"/>
    <property type="match status" value="1"/>
</dbReference>
<evidence type="ECO:0000259" key="4">
    <source>
        <dbReference type="Pfam" id="PF08241"/>
    </source>
</evidence>
<protein>
    <submittedName>
        <fullName evidence="6">Methyltransferase DDB_G0268948-like</fullName>
    </submittedName>
</protein>
<dbReference type="CDD" id="cd02440">
    <property type="entry name" value="AdoMet_MTases"/>
    <property type="match status" value="1"/>
</dbReference>
<gene>
    <name evidence="6" type="primary">LOC102805332</name>
</gene>
<dbReference type="InterPro" id="IPR029063">
    <property type="entry name" value="SAM-dependent_MTases_sf"/>
</dbReference>
<feature type="domain" description="Methyltransferase type 11" evidence="4">
    <location>
        <begin position="48"/>
        <end position="139"/>
    </location>
</feature>
<sequence>MSWYGRLFTGVAIAEAYQKFRPTYPKGVVERIISYLGHKNPGPYGLAVDVGCGSGQSTGILGDHFEQVIGCDISESQIQKAIDSNLTPNVEYKTGSDSNIPATDHSVDLVTSAQSFHWFNHEHFYKEVDRVLKPKGCLAVYGYGTAQFHKNTNGKQLQSVFDEFYSKELEGFWSKRRRHIENHFKQFKLPYTDFERDDTLSIEIDYSVADFMGYLSSWTAYHKYLKVNPHKQHILVEVEEKLMGATGADTLPEMTTIKVSFPVFLLLGRKK</sequence>
<dbReference type="PANTHER" id="PTHR44942:SF4">
    <property type="entry name" value="METHYLTRANSFERASE TYPE 11 DOMAIN-CONTAINING PROTEIN"/>
    <property type="match status" value="1"/>
</dbReference>
<dbReference type="SUPFAM" id="SSF53335">
    <property type="entry name" value="S-adenosyl-L-methionine-dependent methyltransferases"/>
    <property type="match status" value="1"/>
</dbReference>
<evidence type="ECO:0000256" key="1">
    <source>
        <dbReference type="ARBA" id="ARBA00008361"/>
    </source>
</evidence>
<evidence type="ECO:0000313" key="5">
    <source>
        <dbReference type="Proteomes" id="UP000694865"/>
    </source>
</evidence>
<keyword evidence="3" id="KW-0808">Transferase</keyword>
<organism evidence="5 6">
    <name type="scientific">Saccoglossus kowalevskii</name>
    <name type="common">Acorn worm</name>
    <dbReference type="NCBI Taxonomy" id="10224"/>
    <lineage>
        <taxon>Eukaryota</taxon>
        <taxon>Metazoa</taxon>
        <taxon>Hemichordata</taxon>
        <taxon>Enteropneusta</taxon>
        <taxon>Harrimaniidae</taxon>
        <taxon>Saccoglossus</taxon>
    </lineage>
</organism>
<evidence type="ECO:0000313" key="6">
    <source>
        <dbReference type="RefSeq" id="XP_006812666.1"/>
    </source>
</evidence>
<dbReference type="Proteomes" id="UP000694865">
    <property type="component" value="Unplaced"/>
</dbReference>
<name>A0ABM0LY25_SACKO</name>
<dbReference type="InterPro" id="IPR051052">
    <property type="entry name" value="Diverse_substrate_MTase"/>
</dbReference>
<reference evidence="6" key="1">
    <citation type="submission" date="2025-08" db="UniProtKB">
        <authorList>
            <consortium name="RefSeq"/>
        </authorList>
    </citation>
    <scope>IDENTIFICATION</scope>
    <source>
        <tissue evidence="6">Testes</tissue>
    </source>
</reference>
<dbReference type="RefSeq" id="XP_006812666.1">
    <property type="nucleotide sequence ID" value="XM_006812603.1"/>
</dbReference>
<dbReference type="InterPro" id="IPR013216">
    <property type="entry name" value="Methyltransf_11"/>
</dbReference>
<keyword evidence="5" id="KW-1185">Reference proteome</keyword>